<feature type="binding site" evidence="6">
    <location>
        <begin position="140"/>
        <end position="142"/>
    </location>
    <ligand>
        <name>FAD</name>
        <dbReference type="ChEBI" id="CHEBI:57692"/>
    </ligand>
</feature>
<evidence type="ECO:0000259" key="7">
    <source>
        <dbReference type="Pfam" id="PF02852"/>
    </source>
</evidence>
<dbReference type="KEGG" id="pbf:CFX0092_A0411"/>
<feature type="active site" description="Proton acceptor" evidence="5">
    <location>
        <position position="431"/>
    </location>
</feature>
<name>A0A160SZ48_9CHLR</name>
<dbReference type="PANTHER" id="PTHR22912:SF151">
    <property type="entry name" value="DIHYDROLIPOYL DEHYDROGENASE, MITOCHONDRIAL"/>
    <property type="match status" value="1"/>
</dbReference>
<dbReference type="EC" id="1.8.1.4" evidence="9"/>
<keyword evidence="9" id="KW-0560">Oxidoreductase</keyword>
<dbReference type="RefSeq" id="WP_095041924.1">
    <property type="nucleotide sequence ID" value="NZ_LN890655.1"/>
</dbReference>
<comment type="cofactor">
    <cofactor evidence="6">
        <name>FAD</name>
        <dbReference type="ChEBI" id="CHEBI:57692"/>
    </cofactor>
    <text evidence="6">Binds 1 FAD per subunit.</text>
</comment>
<evidence type="ECO:0000313" key="9">
    <source>
        <dbReference type="EMBL" id="CUS02292.2"/>
    </source>
</evidence>
<dbReference type="PIRSF" id="PIRSF000350">
    <property type="entry name" value="Mercury_reductase_MerA"/>
    <property type="match status" value="1"/>
</dbReference>
<accession>A0A160SZ48</accession>
<dbReference type="InterPro" id="IPR036188">
    <property type="entry name" value="FAD/NAD-bd_sf"/>
</dbReference>
<dbReference type="OrthoDB" id="4678789at2"/>
<feature type="domain" description="Pyridine nucleotide-disulphide oxidoreductase dimerisation" evidence="7">
    <location>
        <begin position="342"/>
        <end position="438"/>
    </location>
</feature>
<dbReference type="Gene3D" id="3.30.390.30">
    <property type="match status" value="1"/>
</dbReference>
<gene>
    <name evidence="9" type="ORF">CFX0092_A0411</name>
</gene>
<dbReference type="Proteomes" id="UP000215027">
    <property type="component" value="Chromosome I"/>
</dbReference>
<dbReference type="PRINTS" id="PR00368">
    <property type="entry name" value="FADPNR"/>
</dbReference>
<dbReference type="InterPro" id="IPR050151">
    <property type="entry name" value="Class-I_Pyr_Nuc-Dis_Oxidored"/>
</dbReference>
<feature type="domain" description="FAD/NAD(P)-binding" evidence="8">
    <location>
        <begin position="4"/>
        <end position="319"/>
    </location>
</feature>
<dbReference type="GO" id="GO:0004148">
    <property type="term" value="F:dihydrolipoyl dehydrogenase (NADH) activity"/>
    <property type="evidence" value="ECO:0007669"/>
    <property type="project" value="UniProtKB-EC"/>
</dbReference>
<dbReference type="Gene3D" id="3.50.50.60">
    <property type="entry name" value="FAD/NAD(P)-binding domain"/>
    <property type="match status" value="2"/>
</dbReference>
<dbReference type="InterPro" id="IPR016156">
    <property type="entry name" value="FAD/NAD-linked_Rdtase_dimer_sf"/>
</dbReference>
<keyword evidence="2" id="KW-0285">Flavoprotein</keyword>
<protein>
    <submittedName>
        <fullName evidence="9">Dihydrolipoyl dehydrogenase</fullName>
        <ecNumber evidence="9">1.8.1.4</ecNumber>
    </submittedName>
</protein>
<feature type="binding site" evidence="6">
    <location>
        <position position="304"/>
    </location>
    <ligand>
        <name>FAD</name>
        <dbReference type="ChEBI" id="CHEBI:57692"/>
    </ligand>
</feature>
<dbReference type="PANTHER" id="PTHR22912">
    <property type="entry name" value="DISULFIDE OXIDOREDUCTASE"/>
    <property type="match status" value="1"/>
</dbReference>
<evidence type="ECO:0000256" key="6">
    <source>
        <dbReference type="PIRSR" id="PIRSR000350-3"/>
    </source>
</evidence>
<evidence type="ECO:0000313" key="10">
    <source>
        <dbReference type="Proteomes" id="UP000215027"/>
    </source>
</evidence>
<dbReference type="Pfam" id="PF02852">
    <property type="entry name" value="Pyr_redox_dim"/>
    <property type="match status" value="1"/>
</dbReference>
<comment type="similarity">
    <text evidence="1">Belongs to the class-I pyridine nucleotide-disulfide oxidoreductase family.</text>
</comment>
<dbReference type="GO" id="GO:0050660">
    <property type="term" value="F:flavin adenine dinucleotide binding"/>
    <property type="evidence" value="ECO:0007669"/>
    <property type="project" value="TreeGrafter"/>
</dbReference>
<sequence>MTKHIIVIGGGPGGIEAACTVAANGGRATIITDSSLGGRAGWDSLLPSKVWLTAADRLGEIDAARTLGLSATANAVDTADVLARLKAVEESWNSAQQAALEELGVEIITGVASFVGPQTVEVVGGDVHAQHTADAIIVATGSVPWLPEGLKPDGRRVIVPRFISHLEQLPRRLVVIGGGPTGCEFAYLFNRLGVAVTWVVDYYGVLPNFHPDAGALLAESLRAQGVELLAERAASHIDRSESGVVVHLDDGHTLEADMAFVAIGRRPDWGRLNLSAAGIDPTDGRVTVDAFGRCTNPAVYLVGDADGGLMHANKAMAQGRVAALHALGLPVEPFNPDNVLLATYTDPQAAQVGQVEGLDVITRRVSYNAALKPSLTGETAGFVEISYRQEDGRLSGGLAVGPHAADVLAPVAVALQLKATIDQLAGIYVAHPTLSELVFLAARS</sequence>
<keyword evidence="4 6" id="KW-0520">NAD</keyword>
<feature type="binding site" evidence="6">
    <location>
        <begin position="177"/>
        <end position="184"/>
    </location>
    <ligand>
        <name>NAD(+)</name>
        <dbReference type="ChEBI" id="CHEBI:57540"/>
    </ligand>
</feature>
<dbReference type="SUPFAM" id="SSF51905">
    <property type="entry name" value="FAD/NAD(P)-binding domain"/>
    <property type="match status" value="1"/>
</dbReference>
<feature type="binding site" evidence="6">
    <location>
        <position position="264"/>
    </location>
    <ligand>
        <name>NAD(+)</name>
        <dbReference type="ChEBI" id="CHEBI:57540"/>
    </ligand>
</feature>
<evidence type="ECO:0000259" key="8">
    <source>
        <dbReference type="Pfam" id="PF07992"/>
    </source>
</evidence>
<keyword evidence="10" id="KW-1185">Reference proteome</keyword>
<organism evidence="9 10">
    <name type="scientific">Candidatus Promineifilum breve</name>
    <dbReference type="NCBI Taxonomy" id="1806508"/>
    <lineage>
        <taxon>Bacteria</taxon>
        <taxon>Bacillati</taxon>
        <taxon>Chloroflexota</taxon>
        <taxon>Ardenticatenia</taxon>
        <taxon>Candidatus Promineifilales</taxon>
        <taxon>Candidatus Promineifilaceae</taxon>
        <taxon>Candidatus Promineifilum</taxon>
    </lineage>
</organism>
<dbReference type="GO" id="GO:0006103">
    <property type="term" value="P:2-oxoglutarate metabolic process"/>
    <property type="evidence" value="ECO:0007669"/>
    <property type="project" value="TreeGrafter"/>
</dbReference>
<dbReference type="InterPro" id="IPR004099">
    <property type="entry name" value="Pyr_nucl-diS_OxRdtase_dimer"/>
</dbReference>
<dbReference type="EMBL" id="LN890655">
    <property type="protein sequence ID" value="CUS02292.2"/>
    <property type="molecule type" value="Genomic_DNA"/>
</dbReference>
<evidence type="ECO:0000256" key="5">
    <source>
        <dbReference type="PIRSR" id="PIRSR000350-2"/>
    </source>
</evidence>
<proteinExistence type="inferred from homology"/>
<feature type="binding site" evidence="6">
    <location>
        <position position="49"/>
    </location>
    <ligand>
        <name>FAD</name>
        <dbReference type="ChEBI" id="CHEBI:57692"/>
    </ligand>
</feature>
<dbReference type="PRINTS" id="PR00411">
    <property type="entry name" value="PNDRDTASEI"/>
</dbReference>
<evidence type="ECO:0000256" key="1">
    <source>
        <dbReference type="ARBA" id="ARBA00007532"/>
    </source>
</evidence>
<keyword evidence="3 6" id="KW-0274">FAD</keyword>
<dbReference type="Pfam" id="PF07992">
    <property type="entry name" value="Pyr_redox_2"/>
    <property type="match status" value="1"/>
</dbReference>
<dbReference type="SUPFAM" id="SSF55424">
    <property type="entry name" value="FAD/NAD-linked reductases, dimerisation (C-terminal) domain"/>
    <property type="match status" value="1"/>
</dbReference>
<dbReference type="InterPro" id="IPR001100">
    <property type="entry name" value="Pyr_nuc-diS_OxRdtase"/>
</dbReference>
<evidence type="ECO:0000256" key="4">
    <source>
        <dbReference type="ARBA" id="ARBA00023027"/>
    </source>
</evidence>
<keyword evidence="6" id="KW-0547">Nucleotide-binding</keyword>
<dbReference type="AlphaFoldDB" id="A0A160SZ48"/>
<reference evidence="9" key="1">
    <citation type="submission" date="2016-01" db="EMBL/GenBank/DDBJ databases">
        <authorList>
            <person name="Mcilroy J.S."/>
            <person name="Karst M S."/>
            <person name="Albertsen M."/>
        </authorList>
    </citation>
    <scope>NUCLEOTIDE SEQUENCE</scope>
    <source>
        <strain evidence="9">Cfx-K</strain>
    </source>
</reference>
<evidence type="ECO:0000256" key="2">
    <source>
        <dbReference type="ARBA" id="ARBA00022630"/>
    </source>
</evidence>
<evidence type="ECO:0000256" key="3">
    <source>
        <dbReference type="ARBA" id="ARBA00022827"/>
    </source>
</evidence>
<dbReference type="InterPro" id="IPR023753">
    <property type="entry name" value="FAD/NAD-binding_dom"/>
</dbReference>